<name>A0A0W0F1X2_MONRR</name>
<keyword evidence="6" id="KW-0812">Transmembrane</keyword>
<keyword evidence="11 14" id="KW-0503">Monooxygenase</keyword>
<evidence type="ECO:0000313" key="15">
    <source>
        <dbReference type="EMBL" id="KTB30300.1"/>
    </source>
</evidence>
<evidence type="ECO:0000256" key="5">
    <source>
        <dbReference type="ARBA" id="ARBA00022617"/>
    </source>
</evidence>
<comment type="subcellular location">
    <subcellularLocation>
        <location evidence="2">Membrane</location>
    </subcellularLocation>
</comment>
<proteinExistence type="inferred from homology"/>
<evidence type="ECO:0000256" key="7">
    <source>
        <dbReference type="ARBA" id="ARBA00022723"/>
    </source>
</evidence>
<dbReference type="PANTHER" id="PTHR24305">
    <property type="entry name" value="CYTOCHROME P450"/>
    <property type="match status" value="1"/>
</dbReference>
<dbReference type="InterPro" id="IPR036396">
    <property type="entry name" value="Cyt_P450_sf"/>
</dbReference>
<dbReference type="InterPro" id="IPR017972">
    <property type="entry name" value="Cyt_P450_CS"/>
</dbReference>
<dbReference type="GO" id="GO:0005506">
    <property type="term" value="F:iron ion binding"/>
    <property type="evidence" value="ECO:0007669"/>
    <property type="project" value="InterPro"/>
</dbReference>
<comment type="similarity">
    <text evidence="4 14">Belongs to the cytochrome P450 family.</text>
</comment>
<keyword evidence="12" id="KW-0472">Membrane</keyword>
<dbReference type="InterPro" id="IPR002401">
    <property type="entry name" value="Cyt_P450_E_grp-I"/>
</dbReference>
<dbReference type="GO" id="GO:0016020">
    <property type="term" value="C:membrane"/>
    <property type="evidence" value="ECO:0007669"/>
    <property type="project" value="UniProtKB-SubCell"/>
</dbReference>
<comment type="cofactor">
    <cofactor evidence="1 13">
        <name>heme</name>
        <dbReference type="ChEBI" id="CHEBI:30413"/>
    </cofactor>
</comment>
<evidence type="ECO:0000256" key="8">
    <source>
        <dbReference type="ARBA" id="ARBA00022989"/>
    </source>
</evidence>
<evidence type="ECO:0000256" key="2">
    <source>
        <dbReference type="ARBA" id="ARBA00004370"/>
    </source>
</evidence>
<evidence type="ECO:0008006" key="17">
    <source>
        <dbReference type="Google" id="ProtNLM"/>
    </source>
</evidence>
<dbReference type="eggNOG" id="KOG0158">
    <property type="taxonomic scope" value="Eukaryota"/>
</dbReference>
<protein>
    <recommendedName>
        <fullName evidence="17">Cytochrome p450</fullName>
    </recommendedName>
</protein>
<dbReference type="InterPro" id="IPR050121">
    <property type="entry name" value="Cytochrome_P450_monoxygenase"/>
</dbReference>
<dbReference type="GO" id="GO:0020037">
    <property type="term" value="F:heme binding"/>
    <property type="evidence" value="ECO:0007669"/>
    <property type="project" value="InterPro"/>
</dbReference>
<evidence type="ECO:0000256" key="9">
    <source>
        <dbReference type="ARBA" id="ARBA00023002"/>
    </source>
</evidence>
<comment type="caution">
    <text evidence="15">The sequence shown here is derived from an EMBL/GenBank/DDBJ whole genome shotgun (WGS) entry which is preliminary data.</text>
</comment>
<dbReference type="Gene3D" id="1.10.630.10">
    <property type="entry name" value="Cytochrome P450"/>
    <property type="match status" value="1"/>
</dbReference>
<feature type="binding site" description="axial binding residue" evidence="13">
    <location>
        <position position="500"/>
    </location>
    <ligand>
        <name>heme</name>
        <dbReference type="ChEBI" id="CHEBI:30413"/>
    </ligand>
    <ligandPart>
        <name>Fe</name>
        <dbReference type="ChEBI" id="CHEBI:18248"/>
    </ligandPart>
</feature>
<dbReference type="Pfam" id="PF00067">
    <property type="entry name" value="p450"/>
    <property type="match status" value="1"/>
</dbReference>
<evidence type="ECO:0000256" key="13">
    <source>
        <dbReference type="PIRSR" id="PIRSR602401-1"/>
    </source>
</evidence>
<keyword evidence="8" id="KW-1133">Transmembrane helix</keyword>
<reference evidence="15 16" key="1">
    <citation type="submission" date="2015-12" db="EMBL/GenBank/DDBJ databases">
        <title>Draft genome sequence of Moniliophthora roreri, the causal agent of frosty pod rot of cacao.</title>
        <authorList>
            <person name="Aime M.C."/>
            <person name="Diaz-Valderrama J.R."/>
            <person name="Kijpornyongpan T."/>
            <person name="Phillips-Mora W."/>
        </authorList>
    </citation>
    <scope>NUCLEOTIDE SEQUENCE [LARGE SCALE GENOMIC DNA]</scope>
    <source>
        <strain evidence="15 16">MCA 2952</strain>
    </source>
</reference>
<dbReference type="SUPFAM" id="SSF48264">
    <property type="entry name" value="Cytochrome P450"/>
    <property type="match status" value="1"/>
</dbReference>
<evidence type="ECO:0000256" key="6">
    <source>
        <dbReference type="ARBA" id="ARBA00022692"/>
    </source>
</evidence>
<organism evidence="15 16">
    <name type="scientific">Moniliophthora roreri</name>
    <name type="common">Frosty pod rot fungus</name>
    <name type="synonym">Monilia roreri</name>
    <dbReference type="NCBI Taxonomy" id="221103"/>
    <lineage>
        <taxon>Eukaryota</taxon>
        <taxon>Fungi</taxon>
        <taxon>Dikarya</taxon>
        <taxon>Basidiomycota</taxon>
        <taxon>Agaricomycotina</taxon>
        <taxon>Agaricomycetes</taxon>
        <taxon>Agaricomycetidae</taxon>
        <taxon>Agaricales</taxon>
        <taxon>Marasmiineae</taxon>
        <taxon>Marasmiaceae</taxon>
        <taxon>Moniliophthora</taxon>
    </lineage>
</organism>
<dbReference type="PRINTS" id="PR00463">
    <property type="entry name" value="EP450I"/>
</dbReference>
<keyword evidence="10 13" id="KW-0408">Iron</keyword>
<dbReference type="PANTHER" id="PTHR24305:SF166">
    <property type="entry name" value="CYTOCHROME P450 12A4, MITOCHONDRIAL-RELATED"/>
    <property type="match status" value="1"/>
</dbReference>
<evidence type="ECO:0000256" key="1">
    <source>
        <dbReference type="ARBA" id="ARBA00001971"/>
    </source>
</evidence>
<dbReference type="AlphaFoldDB" id="A0A0W0F1X2"/>
<keyword evidence="5 13" id="KW-0349">Heme</keyword>
<evidence type="ECO:0000256" key="14">
    <source>
        <dbReference type="RuleBase" id="RU000461"/>
    </source>
</evidence>
<dbReference type="PROSITE" id="PS00086">
    <property type="entry name" value="CYTOCHROME_P450"/>
    <property type="match status" value="1"/>
</dbReference>
<evidence type="ECO:0000256" key="10">
    <source>
        <dbReference type="ARBA" id="ARBA00023004"/>
    </source>
</evidence>
<keyword evidence="7 13" id="KW-0479">Metal-binding</keyword>
<dbReference type="PRINTS" id="PR00385">
    <property type="entry name" value="P450"/>
</dbReference>
<dbReference type="Proteomes" id="UP000054988">
    <property type="component" value="Unassembled WGS sequence"/>
</dbReference>
<evidence type="ECO:0000256" key="3">
    <source>
        <dbReference type="ARBA" id="ARBA00004721"/>
    </source>
</evidence>
<evidence type="ECO:0000256" key="11">
    <source>
        <dbReference type="ARBA" id="ARBA00023033"/>
    </source>
</evidence>
<evidence type="ECO:0000313" key="16">
    <source>
        <dbReference type="Proteomes" id="UP000054988"/>
    </source>
</evidence>
<keyword evidence="9 14" id="KW-0560">Oxidoreductase</keyword>
<accession>A0A0W0F1X2</accession>
<evidence type="ECO:0000256" key="4">
    <source>
        <dbReference type="ARBA" id="ARBA00010617"/>
    </source>
</evidence>
<evidence type="ECO:0000256" key="12">
    <source>
        <dbReference type="ARBA" id="ARBA00023136"/>
    </source>
</evidence>
<gene>
    <name evidence="15" type="ORF">WG66_17058</name>
</gene>
<comment type="pathway">
    <text evidence="3">Secondary metabolite biosynthesis; terpenoid biosynthesis.</text>
</comment>
<dbReference type="InterPro" id="IPR001128">
    <property type="entry name" value="Cyt_P450"/>
</dbReference>
<dbReference type="GO" id="GO:0016705">
    <property type="term" value="F:oxidoreductase activity, acting on paired donors, with incorporation or reduction of molecular oxygen"/>
    <property type="evidence" value="ECO:0007669"/>
    <property type="project" value="InterPro"/>
</dbReference>
<sequence>MILLGNIGMIQAATVILLAAFLVQAIVRKTLSLVKAFRSVGTSRGRYPILLHPHLLTTYAVAPYFPPREWFGHYYTTFDFYAKHGSTCLSSVSLLDSTPVFWVSDPDAFKVVSMEYGRIFEKDMAVYHSWTGPGLNFFGDNIVGSHGQTWKRHRMIANPAFNEGNISRVWRETIRVVNEWMSAIDNSTVDICIELDVFEDLKRVTTLIFTSAAFGKNDPWKSSSAYDLSYLLGTAERLLVAKIFLPEWIYSLTDLLHIPILSPLAKLTKTIYRALNEQLLELVSSSRANLLENKYDSDGALLKAFIKANMDFEPESVSARQRHLTDQELLANMFIFMNAGNETTAATTSMALVYLALYPDFQDRLFCEVLRVWPDGVPNRAADLDNRTMYPKLTYTIAFINETLRHFPAASRLGRVVLKDTSLPAQRFRRNSNSVYETEPYSVPIPSGSRVCLDFGALHMNPLYWGDDATEFNPDKFIDTEVYQWPREAFAAFSLGPRSCIGQRFAMTESVCMLACIVRKYRIMVPEDLVDKPFEEQRRVLLKWKPKTANVPVNARVRLCRR</sequence>
<dbReference type="GO" id="GO:0004497">
    <property type="term" value="F:monooxygenase activity"/>
    <property type="evidence" value="ECO:0007669"/>
    <property type="project" value="UniProtKB-KW"/>
</dbReference>
<dbReference type="EMBL" id="LATX01002388">
    <property type="protein sequence ID" value="KTB30300.1"/>
    <property type="molecule type" value="Genomic_DNA"/>
</dbReference>